<protein>
    <submittedName>
        <fullName evidence="2">Uncharacterized protein</fullName>
    </submittedName>
</protein>
<reference evidence="2 3" key="1">
    <citation type="journal article" date="2023" name="Sci. Data">
        <title>Genome assembly of the Korean intertidal mud-creeper Batillaria attramentaria.</title>
        <authorList>
            <person name="Patra A.K."/>
            <person name="Ho P.T."/>
            <person name="Jun S."/>
            <person name="Lee S.J."/>
            <person name="Kim Y."/>
            <person name="Won Y.J."/>
        </authorList>
    </citation>
    <scope>NUCLEOTIDE SEQUENCE [LARGE SCALE GENOMIC DNA]</scope>
    <source>
        <strain evidence="2">Wonlab-2016</strain>
    </source>
</reference>
<gene>
    <name evidence="2" type="ORF">BaRGS_00006792</name>
</gene>
<evidence type="ECO:0000313" key="2">
    <source>
        <dbReference type="EMBL" id="KAK7502040.1"/>
    </source>
</evidence>
<feature type="compositionally biased region" description="Polar residues" evidence="1">
    <location>
        <begin position="50"/>
        <end position="70"/>
    </location>
</feature>
<dbReference type="EMBL" id="JACVVK020000028">
    <property type="protein sequence ID" value="KAK7502040.1"/>
    <property type="molecule type" value="Genomic_DNA"/>
</dbReference>
<comment type="caution">
    <text evidence="2">The sequence shown here is derived from an EMBL/GenBank/DDBJ whole genome shotgun (WGS) entry which is preliminary data.</text>
</comment>
<feature type="region of interest" description="Disordered" evidence="1">
    <location>
        <begin position="47"/>
        <end position="70"/>
    </location>
</feature>
<evidence type="ECO:0000313" key="3">
    <source>
        <dbReference type="Proteomes" id="UP001519460"/>
    </source>
</evidence>
<keyword evidence="3" id="KW-1185">Reference proteome</keyword>
<sequence>MHTHICTHRCTTENAIRKNETQNITYFYWNDWRLQLLPVLFPVHHEKARSQQSGSPVPGQTQNSSKTHITLQHSIGSHCHGIRNSGRF</sequence>
<evidence type="ECO:0000256" key="1">
    <source>
        <dbReference type="SAM" id="MobiDB-lite"/>
    </source>
</evidence>
<proteinExistence type="predicted"/>
<feature type="non-terminal residue" evidence="2">
    <location>
        <position position="88"/>
    </location>
</feature>
<accession>A0ABD0LR51</accession>
<dbReference type="Proteomes" id="UP001519460">
    <property type="component" value="Unassembled WGS sequence"/>
</dbReference>
<dbReference type="AlphaFoldDB" id="A0ABD0LR51"/>
<organism evidence="2 3">
    <name type="scientific">Batillaria attramentaria</name>
    <dbReference type="NCBI Taxonomy" id="370345"/>
    <lineage>
        <taxon>Eukaryota</taxon>
        <taxon>Metazoa</taxon>
        <taxon>Spiralia</taxon>
        <taxon>Lophotrochozoa</taxon>
        <taxon>Mollusca</taxon>
        <taxon>Gastropoda</taxon>
        <taxon>Caenogastropoda</taxon>
        <taxon>Sorbeoconcha</taxon>
        <taxon>Cerithioidea</taxon>
        <taxon>Batillariidae</taxon>
        <taxon>Batillaria</taxon>
    </lineage>
</organism>
<name>A0ABD0LR51_9CAEN</name>